<evidence type="ECO:0000259" key="3">
    <source>
        <dbReference type="Pfam" id="PF22786"/>
    </source>
</evidence>
<dbReference type="Gene3D" id="2.60.40.1820">
    <property type="match status" value="1"/>
</dbReference>
<keyword evidence="7" id="KW-1185">Reference proteome</keyword>
<dbReference type="PANTHER" id="PTHR35895:SF3">
    <property type="entry name" value="PRE-RRNA PROCESSING PROTEIN"/>
    <property type="match status" value="1"/>
</dbReference>
<keyword evidence="2" id="KW-0472">Membrane</keyword>
<evidence type="ECO:0000256" key="2">
    <source>
        <dbReference type="SAM" id="Phobius"/>
    </source>
</evidence>
<name>A0AA39XS75_9PEZI</name>
<organism evidence="6 7">
    <name type="scientific">Cercophora newfieldiana</name>
    <dbReference type="NCBI Taxonomy" id="92897"/>
    <lineage>
        <taxon>Eukaryota</taxon>
        <taxon>Fungi</taxon>
        <taxon>Dikarya</taxon>
        <taxon>Ascomycota</taxon>
        <taxon>Pezizomycotina</taxon>
        <taxon>Sordariomycetes</taxon>
        <taxon>Sordariomycetidae</taxon>
        <taxon>Sordariales</taxon>
        <taxon>Lasiosphaeriaceae</taxon>
        <taxon>Cercophora</taxon>
    </lineage>
</organism>
<feature type="region of interest" description="Disordered" evidence="1">
    <location>
        <begin position="1"/>
        <end position="48"/>
    </location>
</feature>
<feature type="transmembrane region" description="Helical" evidence="2">
    <location>
        <begin position="82"/>
        <end position="106"/>
    </location>
</feature>
<evidence type="ECO:0000313" key="7">
    <source>
        <dbReference type="Proteomes" id="UP001174936"/>
    </source>
</evidence>
<evidence type="ECO:0000259" key="5">
    <source>
        <dbReference type="Pfam" id="PF26153"/>
    </source>
</evidence>
<dbReference type="InterPro" id="IPR046368">
    <property type="entry name" value="Tag1"/>
</dbReference>
<dbReference type="Pfam" id="PF26174">
    <property type="entry name" value="LEA-2_1"/>
    <property type="match status" value="1"/>
</dbReference>
<evidence type="ECO:0000256" key="1">
    <source>
        <dbReference type="SAM" id="MobiDB-lite"/>
    </source>
</evidence>
<sequence>MSSDSERSPLASTPSSRRSPKHISRHMAEDVESFESTPLLSSDATPRYDGDLDDAHNADIASLADDASINSAKTDSWRWPSIIAMIVLAILSAAIIVVAFFVPAAVEEYAKQALVLEPTNLALESITADGVRARIQANVRLDSQRVENEHVRRVGRVTTWLVKELGTAETKVNVYLPQYDNILLGTAGLPPLTVNIMDGRNNAVDFVADLIPGAADGIRTVANDFLEGKVDVLQLRGKADVQLKAAGFIPLGTHSISESLSFEANKLPELPTYNITKVNFLEEPIPGQDEKVMAAEVSITAFNEYPVSVDIPELGFEVLVPGCSPYDPFILVSKAVTSPVAVRPKADAVVTAHGRVRELPESLTRLCPGTTFSPLDNFFKKYLGGEDPTVFVRGQKQPVADTPEWISEILSSITVPVPFPGRSFDNLIRSFSLTDVHFTLPDPDAEPGDPDSNPKVSGTILVKAALPAEMNFSLNVNSVMANATVFYHSNKLGELNLRDKWQPANSTQYPAGEGEEASLDIQSRIQNAPLEVTDGDVLTSVITALLFGTEEVILGITADVDVRIDTIIGQFTVKDVPAEGKIPLKPLSKDLFGAVAPKAGNIQVVDTTPDSISVRASVNVTNPTPYSAHVPFISIHLYSNGTLLGEARAENLDITTGNNTNVVVTALWHPSLSGGEGVLRGRNLISQYLSGYNTSITLKTHRGSIPAQPLIGEALSKLNITVSAPRLSLPGGDDGGENTHFIRDATFHVFSSTATFTLVSPLEHNTIYIDRVNATALYNHTETVGRIDYDLPFAAPPGETMTPRLPVEWSLDSVGYEKLKEALGGRMKLDAKAVVGVRLGKWRETLWYYGRGIGATVRP</sequence>
<comment type="caution">
    <text evidence="6">The sequence shown here is derived from an EMBL/GenBank/DDBJ whole genome shotgun (WGS) entry which is preliminary data.</text>
</comment>
<feature type="domain" description="Tag1-like fifth Ig-like" evidence="5">
    <location>
        <begin position="737"/>
        <end position="847"/>
    </location>
</feature>
<dbReference type="GO" id="GO:0000329">
    <property type="term" value="C:fungal-type vacuole membrane"/>
    <property type="evidence" value="ECO:0007669"/>
    <property type="project" value="InterPro"/>
</dbReference>
<keyword evidence="2" id="KW-0812">Transmembrane</keyword>
<dbReference type="InterPro" id="IPR055011">
    <property type="entry name" value="Tag1_C"/>
</dbReference>
<accession>A0AA39XS75</accession>
<dbReference type="Pfam" id="PF22786">
    <property type="entry name" value="Tag1_C"/>
    <property type="match status" value="1"/>
</dbReference>
<feature type="domain" description="Tag1 C-terminal" evidence="3">
    <location>
        <begin position="470"/>
        <end position="584"/>
    </location>
</feature>
<feature type="compositionally biased region" description="Polar residues" evidence="1">
    <location>
        <begin position="34"/>
        <end position="44"/>
    </location>
</feature>
<dbReference type="EMBL" id="JAULSV010000007">
    <property type="protein sequence ID" value="KAK0639273.1"/>
    <property type="molecule type" value="Genomic_DNA"/>
</dbReference>
<protein>
    <recommendedName>
        <fullName evidence="8">Pre-rRNA processing protein</fullName>
    </recommendedName>
</protein>
<dbReference type="AlphaFoldDB" id="A0AA39XS75"/>
<evidence type="ECO:0008006" key="8">
    <source>
        <dbReference type="Google" id="ProtNLM"/>
    </source>
</evidence>
<feature type="domain" description="Tag1-like fourth Ig-like" evidence="4">
    <location>
        <begin position="597"/>
        <end position="709"/>
    </location>
</feature>
<dbReference type="Pfam" id="PF26153">
    <property type="entry name" value="LEA-2L_5"/>
    <property type="match status" value="1"/>
</dbReference>
<proteinExistence type="predicted"/>
<evidence type="ECO:0000313" key="6">
    <source>
        <dbReference type="EMBL" id="KAK0639273.1"/>
    </source>
</evidence>
<reference evidence="6" key="1">
    <citation type="submission" date="2023-06" db="EMBL/GenBank/DDBJ databases">
        <title>Genome-scale phylogeny and comparative genomics of the fungal order Sordariales.</title>
        <authorList>
            <consortium name="Lawrence Berkeley National Laboratory"/>
            <person name="Hensen N."/>
            <person name="Bonometti L."/>
            <person name="Westerberg I."/>
            <person name="Brannstrom I.O."/>
            <person name="Guillou S."/>
            <person name="Cros-Aarteil S."/>
            <person name="Calhoun S."/>
            <person name="Haridas S."/>
            <person name="Kuo A."/>
            <person name="Mondo S."/>
            <person name="Pangilinan J."/>
            <person name="Riley R."/>
            <person name="Labutti K."/>
            <person name="Andreopoulos B."/>
            <person name="Lipzen A."/>
            <person name="Chen C."/>
            <person name="Yanf M."/>
            <person name="Daum C."/>
            <person name="Ng V."/>
            <person name="Clum A."/>
            <person name="Steindorff A."/>
            <person name="Ohm R."/>
            <person name="Martin F."/>
            <person name="Silar P."/>
            <person name="Natvig D."/>
            <person name="Lalanne C."/>
            <person name="Gautier V."/>
            <person name="Ament-Velasquez S.L."/>
            <person name="Kruys A."/>
            <person name="Hutchinson M.I."/>
            <person name="Powell A.J."/>
            <person name="Barry K."/>
            <person name="Miller A.N."/>
            <person name="Grigoriev I.V."/>
            <person name="Debuchy R."/>
            <person name="Gladieux P."/>
            <person name="Thoren M.H."/>
            <person name="Johannesson H."/>
        </authorList>
    </citation>
    <scope>NUCLEOTIDE SEQUENCE</scope>
    <source>
        <strain evidence="6">SMH2532-1</strain>
    </source>
</reference>
<evidence type="ECO:0000259" key="4">
    <source>
        <dbReference type="Pfam" id="PF26150"/>
    </source>
</evidence>
<dbReference type="Pfam" id="PF26150">
    <property type="entry name" value="LEA-2_4"/>
    <property type="match status" value="1"/>
</dbReference>
<keyword evidence="2" id="KW-1133">Transmembrane helix</keyword>
<dbReference type="PANTHER" id="PTHR35895">
    <property type="entry name" value="CHROMOSOME 16, WHOLE GENOME SHOTGUN SEQUENCE"/>
    <property type="match status" value="1"/>
</dbReference>
<dbReference type="InterPro" id="IPR059066">
    <property type="entry name" value="Ig_Tag1-like_5th"/>
</dbReference>
<dbReference type="Proteomes" id="UP001174936">
    <property type="component" value="Unassembled WGS sequence"/>
</dbReference>
<dbReference type="SUPFAM" id="SSF117070">
    <property type="entry name" value="LEA14-like"/>
    <property type="match status" value="1"/>
</dbReference>
<gene>
    <name evidence="6" type="ORF">B0T16DRAFT_337857</name>
</gene>
<dbReference type="InterPro" id="IPR059065">
    <property type="entry name" value="Ig_Tag1-like_4th"/>
</dbReference>